<feature type="transmembrane region" description="Helical" evidence="6">
    <location>
        <begin position="38"/>
        <end position="64"/>
    </location>
</feature>
<name>A0A9P6T8U4_9BASI</name>
<dbReference type="OrthoDB" id="30881at2759"/>
<dbReference type="GO" id="GO:0016020">
    <property type="term" value="C:membrane"/>
    <property type="evidence" value="ECO:0007669"/>
    <property type="project" value="UniProtKB-SubCell"/>
</dbReference>
<comment type="caution">
    <text evidence="7">The sequence shown here is derived from an EMBL/GenBank/DDBJ whole genome shotgun (WGS) entry which is preliminary data.</text>
</comment>
<dbReference type="Proteomes" id="UP000886653">
    <property type="component" value="Unassembled WGS sequence"/>
</dbReference>
<evidence type="ECO:0000256" key="5">
    <source>
        <dbReference type="ARBA" id="ARBA00023136"/>
    </source>
</evidence>
<dbReference type="PANTHER" id="PTHR13353">
    <property type="entry name" value="TRANSMEMBRANE PROTEIN 19"/>
    <property type="match status" value="1"/>
</dbReference>
<proteinExistence type="inferred from homology"/>
<dbReference type="AlphaFoldDB" id="A0A9P6T8U4"/>
<evidence type="ECO:0000256" key="1">
    <source>
        <dbReference type="ARBA" id="ARBA00004141"/>
    </source>
</evidence>
<evidence type="ECO:0000256" key="4">
    <source>
        <dbReference type="ARBA" id="ARBA00022989"/>
    </source>
</evidence>
<accession>A0A9P6T8U4</accession>
<keyword evidence="8" id="KW-1185">Reference proteome</keyword>
<feature type="transmembrane region" description="Helical" evidence="6">
    <location>
        <begin position="201"/>
        <end position="223"/>
    </location>
</feature>
<feature type="transmembrane region" description="Helical" evidence="6">
    <location>
        <begin position="157"/>
        <end position="180"/>
    </location>
</feature>
<evidence type="ECO:0008006" key="9">
    <source>
        <dbReference type="Google" id="ProtNLM"/>
    </source>
</evidence>
<comment type="similarity">
    <text evidence="2">Belongs to the TMEM19 family.</text>
</comment>
<feature type="transmembrane region" description="Helical" evidence="6">
    <location>
        <begin position="7"/>
        <end position="26"/>
    </location>
</feature>
<comment type="subcellular location">
    <subcellularLocation>
        <location evidence="1">Membrane</location>
        <topology evidence="1">Multi-pass membrane protein</topology>
    </subcellularLocation>
</comment>
<evidence type="ECO:0000256" key="6">
    <source>
        <dbReference type="SAM" id="Phobius"/>
    </source>
</evidence>
<organism evidence="7 8">
    <name type="scientific">Cronartium quercuum f. sp. fusiforme G11</name>
    <dbReference type="NCBI Taxonomy" id="708437"/>
    <lineage>
        <taxon>Eukaryota</taxon>
        <taxon>Fungi</taxon>
        <taxon>Dikarya</taxon>
        <taxon>Basidiomycota</taxon>
        <taxon>Pucciniomycotina</taxon>
        <taxon>Pucciniomycetes</taxon>
        <taxon>Pucciniales</taxon>
        <taxon>Coleosporiaceae</taxon>
        <taxon>Cronartium</taxon>
    </lineage>
</organism>
<evidence type="ECO:0000313" key="7">
    <source>
        <dbReference type="EMBL" id="KAG0142929.1"/>
    </source>
</evidence>
<feature type="transmembrane region" description="Helical" evidence="6">
    <location>
        <begin position="109"/>
        <end position="126"/>
    </location>
</feature>
<keyword evidence="4 6" id="KW-1133">Transmembrane helix</keyword>
<dbReference type="Pfam" id="PF01940">
    <property type="entry name" value="DUF92"/>
    <property type="match status" value="1"/>
</dbReference>
<gene>
    <name evidence="7" type="ORF">CROQUDRAFT_206597</name>
</gene>
<evidence type="ECO:0000313" key="8">
    <source>
        <dbReference type="Proteomes" id="UP000886653"/>
    </source>
</evidence>
<dbReference type="PANTHER" id="PTHR13353:SF5">
    <property type="entry name" value="TRANSMEMBRANE PROTEIN 19"/>
    <property type="match status" value="1"/>
</dbReference>
<evidence type="ECO:0000256" key="3">
    <source>
        <dbReference type="ARBA" id="ARBA00022692"/>
    </source>
</evidence>
<evidence type="ECO:0000256" key="2">
    <source>
        <dbReference type="ARBA" id="ARBA00009012"/>
    </source>
</evidence>
<keyword evidence="3 6" id="KW-0812">Transmembrane</keyword>
<sequence>MTGLNNIGDLYPGSFLLVVLLSVHTFRKGSLQRSGVIAAFTIGYATLANPNSIFGTSLLAFFFLGNQATKYKKAIKSTLVDDEHSAGAAPVVHGLRAVKAPIGRDWKQVLCNAWLGTLCAIIYRFLVHPVNTNQAKANDGKYLGFKGLNYDLLSDTLLYGALAFWSGCCGDTLASELGILSRSRPRLIATLKAVPPGTNGAVSLVGLGLSAFGGVCIGLAVSFRCLLEECRTPSGSSIMGLSVKTGLFGLFCSVLDSVLGATLQQTLYSQTDKKIVRPGTVLGGPKRVVVVTGSNLLSNNQVNIISSTTTALLAMTLCWARII</sequence>
<dbReference type="InterPro" id="IPR002794">
    <property type="entry name" value="DUF92_TMEM19"/>
</dbReference>
<dbReference type="EMBL" id="MU167333">
    <property type="protein sequence ID" value="KAG0142929.1"/>
    <property type="molecule type" value="Genomic_DNA"/>
</dbReference>
<protein>
    <recommendedName>
        <fullName evidence="9">Transmembrane protein 19</fullName>
    </recommendedName>
</protein>
<keyword evidence="5 6" id="KW-0472">Membrane</keyword>
<reference evidence="7" key="1">
    <citation type="submission" date="2013-11" db="EMBL/GenBank/DDBJ databases">
        <title>Genome sequence of the fusiform rust pathogen reveals effectors for host alternation and coevolution with pine.</title>
        <authorList>
            <consortium name="DOE Joint Genome Institute"/>
            <person name="Smith K."/>
            <person name="Pendleton A."/>
            <person name="Kubisiak T."/>
            <person name="Anderson C."/>
            <person name="Salamov A."/>
            <person name="Aerts A."/>
            <person name="Riley R."/>
            <person name="Clum A."/>
            <person name="Lindquist E."/>
            <person name="Ence D."/>
            <person name="Campbell M."/>
            <person name="Kronenberg Z."/>
            <person name="Feau N."/>
            <person name="Dhillon B."/>
            <person name="Hamelin R."/>
            <person name="Burleigh J."/>
            <person name="Smith J."/>
            <person name="Yandell M."/>
            <person name="Nelson C."/>
            <person name="Grigoriev I."/>
            <person name="Davis J."/>
        </authorList>
    </citation>
    <scope>NUCLEOTIDE SEQUENCE</scope>
    <source>
        <strain evidence="7">G11</strain>
    </source>
</reference>